<dbReference type="RefSeq" id="YP_009210974.1">
    <property type="nucleotide sequence ID" value="NC_028935.2"/>
</dbReference>
<dbReference type="Proteomes" id="UP000202045">
    <property type="component" value="Segment"/>
</dbReference>
<dbReference type="OrthoDB" id="21186at10239"/>
<keyword evidence="2" id="KW-1185">Reference proteome</keyword>
<dbReference type="EMBL" id="KT454806">
    <property type="protein sequence ID" value="ALH47099.1"/>
    <property type="molecule type" value="Genomic_DNA"/>
</dbReference>
<name>A0A0N9RSR9_9CAUD</name>
<dbReference type="GeneID" id="26637521"/>
<organism evidence="1 2">
    <name type="scientific">Escherichia phage SUSP2</name>
    <dbReference type="NCBI Taxonomy" id="1718669"/>
    <lineage>
        <taxon>Viruses</taxon>
        <taxon>Duplodnaviria</taxon>
        <taxon>Heunggongvirae</taxon>
        <taxon>Uroviricota</taxon>
        <taxon>Caudoviricetes</taxon>
        <taxon>Andersonviridae</taxon>
        <taxon>Ounavirinae</taxon>
        <taxon>Mooglevirus</taxon>
        <taxon>Mooglevirus susp2</taxon>
        <taxon>Suspvirus SUSP2</taxon>
    </lineage>
</organism>
<sequence length="105" mass="11466">MGGKVIVNGELSKGFQKGEIPVIGCNMSVLGQYKVNQDKLEDWKDYTQSLFGSTGQSALAEIEKAGTFKVKFKGHNSNFYITNLVVGGSVVGITEEELTRFCIKL</sequence>
<protein>
    <submittedName>
        <fullName evidence="1">Uncharacterized protein</fullName>
    </submittedName>
</protein>
<evidence type="ECO:0000313" key="2">
    <source>
        <dbReference type="Proteomes" id="UP000202045"/>
    </source>
</evidence>
<accession>A0A0N9RSR9</accession>
<evidence type="ECO:0000313" key="1">
    <source>
        <dbReference type="EMBL" id="ALH47099.1"/>
    </source>
</evidence>
<dbReference type="KEGG" id="vg:26637521"/>
<reference evidence="1 2" key="1">
    <citation type="journal article" date="2017" name="MBio">
        <title>Novel 'Superspreader' Bacteriophages Promote Horizontal Gene Transfer by Transformation.</title>
        <authorList>
            <person name="Keen E.C."/>
            <person name="Bliskovsky V.V."/>
            <person name="Malagon F."/>
            <person name="Baker J.D."/>
            <person name="Prince J.S."/>
            <person name="Klaus J.S."/>
            <person name="Adhya S.L."/>
        </authorList>
    </citation>
    <scope>NUCLEOTIDE SEQUENCE [LARGE SCALE GENOMIC DNA]</scope>
</reference>
<proteinExistence type="predicted"/>